<name>A0A2N0NRG1_9GLOM</name>
<organism evidence="1 2">
    <name type="scientific">Rhizophagus irregularis</name>
    <dbReference type="NCBI Taxonomy" id="588596"/>
    <lineage>
        <taxon>Eukaryota</taxon>
        <taxon>Fungi</taxon>
        <taxon>Fungi incertae sedis</taxon>
        <taxon>Mucoromycota</taxon>
        <taxon>Glomeromycotina</taxon>
        <taxon>Glomeromycetes</taxon>
        <taxon>Glomerales</taxon>
        <taxon>Glomeraceae</taxon>
        <taxon>Rhizophagus</taxon>
    </lineage>
</organism>
<evidence type="ECO:0000313" key="1">
    <source>
        <dbReference type="EMBL" id="PKB97151.1"/>
    </source>
</evidence>
<comment type="caution">
    <text evidence="1">The sequence shown here is derived from an EMBL/GenBank/DDBJ whole genome shotgun (WGS) entry which is preliminary data.</text>
</comment>
<evidence type="ECO:0000313" key="2">
    <source>
        <dbReference type="Proteomes" id="UP000232722"/>
    </source>
</evidence>
<gene>
    <name evidence="1" type="ORF">RhiirA5_433645</name>
</gene>
<reference evidence="1 2" key="1">
    <citation type="submission" date="2016-04" db="EMBL/GenBank/DDBJ databases">
        <title>Genome analyses suggest a sexual origin of heterokaryosis in a supposedly ancient asexual fungus.</title>
        <authorList>
            <person name="Ropars J."/>
            <person name="Sedzielewska K."/>
            <person name="Noel J."/>
            <person name="Charron P."/>
            <person name="Farinelli L."/>
            <person name="Marton T."/>
            <person name="Kruger M."/>
            <person name="Pelin A."/>
            <person name="Brachmann A."/>
            <person name="Corradi N."/>
        </authorList>
    </citation>
    <scope>NUCLEOTIDE SEQUENCE [LARGE SCALE GENOMIC DNA]</scope>
    <source>
        <strain evidence="1 2">A5</strain>
    </source>
</reference>
<sequence length="107" mass="12074">MFLHEVIIQLNSFVENGFLKTLFDKSPQIIDKTQLLVETFGECANPNNFSIQNRNVPPDDKLFASISSSNTKTILNPVLEIPPILPDIKMISVDQSVTPETSWKKDK</sequence>
<dbReference type="AlphaFoldDB" id="A0A2N0NRG1"/>
<reference evidence="1 2" key="2">
    <citation type="submission" date="2017-09" db="EMBL/GenBank/DDBJ databases">
        <title>Extensive intraspecific genome diversity in a model arbuscular mycorrhizal fungus.</title>
        <authorList>
            <person name="Chen E.C."/>
            <person name="Morin E."/>
            <person name="Beaudet D."/>
            <person name="Noel J."/>
            <person name="Ndikumana S."/>
            <person name="Charron P."/>
            <person name="St-Onge C."/>
            <person name="Giorgi J."/>
            <person name="Grigoriev I.V."/>
            <person name="Roux C."/>
            <person name="Martin F.M."/>
            <person name="Corradi N."/>
        </authorList>
    </citation>
    <scope>NUCLEOTIDE SEQUENCE [LARGE SCALE GENOMIC DNA]</scope>
    <source>
        <strain evidence="1 2">A5</strain>
    </source>
</reference>
<dbReference type="EMBL" id="LLXJ01003381">
    <property type="protein sequence ID" value="PKB97151.1"/>
    <property type="molecule type" value="Genomic_DNA"/>
</dbReference>
<proteinExistence type="predicted"/>
<dbReference type="Proteomes" id="UP000232722">
    <property type="component" value="Unassembled WGS sequence"/>
</dbReference>
<protein>
    <submittedName>
        <fullName evidence="1">Uncharacterized protein</fullName>
    </submittedName>
</protein>
<accession>A0A2N0NRG1</accession>